<dbReference type="PROSITE" id="PS51257">
    <property type="entry name" value="PROKAR_LIPOPROTEIN"/>
    <property type="match status" value="1"/>
</dbReference>
<evidence type="ECO:0000313" key="2">
    <source>
        <dbReference type="EMBL" id="EDU58739.1"/>
    </source>
</evidence>
<gene>
    <name evidence="2" type="ORF">PROSTU_01916</name>
</gene>
<evidence type="ECO:0000256" key="1">
    <source>
        <dbReference type="SAM" id="SignalP"/>
    </source>
</evidence>
<name>A0AA87CQ64_PROST</name>
<proteinExistence type="predicted"/>
<evidence type="ECO:0008006" key="4">
    <source>
        <dbReference type="Google" id="ProtNLM"/>
    </source>
</evidence>
<keyword evidence="1" id="KW-0732">Signal</keyword>
<dbReference type="RefSeq" id="WP_004918465.1">
    <property type="nucleotide sequence ID" value="NZ_DS607663.1"/>
</dbReference>
<accession>A0AA87CQ64</accession>
<protein>
    <recommendedName>
        <fullName evidence="4">Lipoprotein</fullName>
    </recommendedName>
</protein>
<dbReference type="Proteomes" id="UP000004506">
    <property type="component" value="Unassembled WGS sequence"/>
</dbReference>
<organism evidence="2 3">
    <name type="scientific">Providencia stuartii ATCC 25827</name>
    <dbReference type="NCBI Taxonomy" id="471874"/>
    <lineage>
        <taxon>Bacteria</taxon>
        <taxon>Pseudomonadati</taxon>
        <taxon>Pseudomonadota</taxon>
        <taxon>Gammaproteobacteria</taxon>
        <taxon>Enterobacterales</taxon>
        <taxon>Morganellaceae</taxon>
        <taxon>Providencia</taxon>
    </lineage>
</organism>
<reference evidence="2 3" key="3">
    <citation type="submission" date="2008-05" db="EMBL/GenBank/DDBJ databases">
        <authorList>
            <person name="Fulton L."/>
            <person name="Clifton S."/>
            <person name="Fulton B."/>
            <person name="Xu J."/>
            <person name="Minx P."/>
            <person name="Pepin K.H."/>
            <person name="Johnson M."/>
            <person name="Thiruvilangam P."/>
            <person name="Bhonagiri V."/>
            <person name="Nash W.E."/>
            <person name="Mardis E.R."/>
            <person name="Wilson R.K."/>
        </authorList>
    </citation>
    <scope>NUCLEOTIDE SEQUENCE [LARGE SCALE GENOMIC DNA]</scope>
    <source>
        <strain evidence="2 3">ATCC 25827</strain>
    </source>
</reference>
<feature type="signal peptide" evidence="1">
    <location>
        <begin position="1"/>
        <end position="21"/>
    </location>
</feature>
<dbReference type="AlphaFoldDB" id="A0AA87CQ64"/>
<reference evidence="3" key="2">
    <citation type="submission" date="2008-04" db="EMBL/GenBank/DDBJ databases">
        <title>Draft genome sequence of Providencia stuartii(ATCC 25827).</title>
        <authorList>
            <person name="Sudarsanam P."/>
            <person name="Ley R."/>
            <person name="Guruge J."/>
            <person name="Turnbaugh P.J."/>
            <person name="Mahowald M."/>
            <person name="Liep D."/>
            <person name="Gordon J."/>
        </authorList>
    </citation>
    <scope>NUCLEOTIDE SEQUENCE [LARGE SCALE GENOMIC DNA]</scope>
    <source>
        <strain evidence="3">ATCC 25827</strain>
    </source>
</reference>
<sequence>MKKLLLAGLFGLSILTVVGCASTPPPTQQQIESADYGKLPDNYKEQIQGAMSVTLKDPYSAQYSFLEPFKAYSQDGPWSPSKGAVNYGWAIPVMVNAKNSYGGYTGAKRYVYMFSGGTLYDVSWNDQFGRVIPVK</sequence>
<dbReference type="EMBL" id="ABJD02000101">
    <property type="protein sequence ID" value="EDU58739.1"/>
    <property type="molecule type" value="Genomic_DNA"/>
</dbReference>
<feature type="chain" id="PRO_5041730095" description="Lipoprotein" evidence="1">
    <location>
        <begin position="22"/>
        <end position="135"/>
    </location>
</feature>
<evidence type="ECO:0000313" key="3">
    <source>
        <dbReference type="Proteomes" id="UP000004506"/>
    </source>
</evidence>
<comment type="caution">
    <text evidence="2">The sequence shown here is derived from an EMBL/GenBank/DDBJ whole genome shotgun (WGS) entry which is preliminary data.</text>
</comment>
<reference evidence="3" key="1">
    <citation type="submission" date="2008-04" db="EMBL/GenBank/DDBJ databases">
        <title>Draft genome sequence of Providencia stuartii (ATCC 25827).</title>
        <authorList>
            <person name="Sudarsanam P."/>
            <person name="Ley R."/>
            <person name="Guruge J."/>
            <person name="Turnbaugh P.J."/>
            <person name="Mahowald M."/>
            <person name="Liep D."/>
            <person name="Gordon J."/>
        </authorList>
    </citation>
    <scope>NUCLEOTIDE SEQUENCE [LARGE SCALE GENOMIC DNA]</scope>
    <source>
        <strain evidence="3">ATCC 25827</strain>
    </source>
</reference>